<dbReference type="Proteomes" id="UP001187868">
    <property type="component" value="Unassembled WGS sequence"/>
</dbReference>
<dbReference type="EMBL" id="JAWLLM010000001">
    <property type="protein sequence ID" value="MDV7040710.1"/>
    <property type="molecule type" value="Genomic_DNA"/>
</dbReference>
<dbReference type="RefSeq" id="WP_057083312.1">
    <property type="nucleotide sequence ID" value="NZ_CP104920.1"/>
</dbReference>
<comment type="caution">
    <text evidence="2">The sequence shown here is derived from an EMBL/GenBank/DDBJ whole genome shotgun (WGS) entry which is preliminary data.</text>
</comment>
<feature type="region of interest" description="Disordered" evidence="1">
    <location>
        <begin position="1"/>
        <end position="23"/>
    </location>
</feature>
<name>A0ABU4EB08_9GAMM</name>
<gene>
    <name evidence="2" type="ORF">RUJ08_01080</name>
</gene>
<organism evidence="2 3">
    <name type="scientific">Dickeya solani</name>
    <dbReference type="NCBI Taxonomy" id="1089444"/>
    <lineage>
        <taxon>Bacteria</taxon>
        <taxon>Pseudomonadati</taxon>
        <taxon>Pseudomonadota</taxon>
        <taxon>Gammaproteobacteria</taxon>
        <taxon>Enterobacterales</taxon>
        <taxon>Pectobacteriaceae</taxon>
        <taxon>Dickeya</taxon>
    </lineage>
</organism>
<evidence type="ECO:0000313" key="2">
    <source>
        <dbReference type="EMBL" id="MDV7040710.1"/>
    </source>
</evidence>
<reference evidence="2 3" key="1">
    <citation type="submission" date="2023-10" db="EMBL/GenBank/DDBJ databases">
        <title>Clonality and diversity in the soft rot Dickeya solani phytopathogen.</title>
        <authorList>
            <person name="Pedron J."/>
            <person name="Van Gijisegem F."/>
            <person name="Portier P."/>
            <person name="Taghouti G."/>
        </authorList>
    </citation>
    <scope>NUCLEOTIDE SEQUENCE [LARGE SCALE GENOMIC DNA]</scope>
    <source>
        <strain evidence="2 3">FVG2-MFV017-A9</strain>
    </source>
</reference>
<evidence type="ECO:0000313" key="3">
    <source>
        <dbReference type="Proteomes" id="UP001187868"/>
    </source>
</evidence>
<keyword evidence="3" id="KW-1185">Reference proteome</keyword>
<accession>A0ABU4EB08</accession>
<evidence type="ECO:0000256" key="1">
    <source>
        <dbReference type="SAM" id="MobiDB-lite"/>
    </source>
</evidence>
<protein>
    <submittedName>
        <fullName evidence="2">Uncharacterized protein</fullName>
    </submittedName>
</protein>
<feature type="compositionally biased region" description="Basic and acidic residues" evidence="1">
    <location>
        <begin position="8"/>
        <end position="18"/>
    </location>
</feature>
<sequence length="167" mass="18164">MPPFSPFPKEDARVEKSDGSTVGPYKSTFAGNTIVIWDEKADGEEGDTILRSLPSGKDERSIVTEAKFFQRMHSIHAHYQIKFTKDGGAKMPQKLSHNITINGAQPVQIGDYNTQNIINSFQALKNQIESSTASHEEKEEAKSILSKLINHPLATSILGAAAGAVLG</sequence>
<proteinExistence type="predicted"/>